<dbReference type="Proteomes" id="UP000002791">
    <property type="component" value="Chromosome"/>
</dbReference>
<keyword evidence="1" id="KW-0472">Membrane</keyword>
<accession>H5XFL4</accession>
<evidence type="ECO:0000313" key="4">
    <source>
        <dbReference type="Proteomes" id="UP000002791"/>
    </source>
</evidence>
<keyword evidence="1" id="KW-0812">Transmembrane</keyword>
<dbReference type="STRING" id="882082.SaccyDRAFT_0453"/>
<dbReference type="RefSeq" id="WP_005453182.1">
    <property type="nucleotide sequence ID" value="NZ_CM001440.1"/>
</dbReference>
<gene>
    <name evidence="3" type="ORF">SaccyDRAFT_0453</name>
</gene>
<dbReference type="Pfam" id="PF07853">
    <property type="entry name" value="DUF1648"/>
    <property type="match status" value="1"/>
</dbReference>
<feature type="transmembrane region" description="Helical" evidence="1">
    <location>
        <begin position="207"/>
        <end position="229"/>
    </location>
</feature>
<proteinExistence type="predicted"/>
<dbReference type="AlphaFoldDB" id="H5XFL4"/>
<feature type="transmembrane region" description="Helical" evidence="1">
    <location>
        <begin position="57"/>
        <end position="80"/>
    </location>
</feature>
<reference evidence="3 4" key="1">
    <citation type="submission" date="2011-11" db="EMBL/GenBank/DDBJ databases">
        <title>The Noncontiguous Finished sequence of Saccharomonospora cyanea NA-134.</title>
        <authorList>
            <consortium name="US DOE Joint Genome Institute"/>
            <person name="Lucas S."/>
            <person name="Han J."/>
            <person name="Lapidus A."/>
            <person name="Cheng J.-F."/>
            <person name="Goodwin L."/>
            <person name="Pitluck S."/>
            <person name="Peters L."/>
            <person name="Ovchinnikova G."/>
            <person name="Lu M."/>
            <person name="Detter J.C."/>
            <person name="Han C."/>
            <person name="Tapia R."/>
            <person name="Land M."/>
            <person name="Hauser L."/>
            <person name="Kyrpides N."/>
            <person name="Ivanova N."/>
            <person name="Pagani I."/>
            <person name="Brambilla E.-M."/>
            <person name="Klenk H.-P."/>
            <person name="Woyke T."/>
        </authorList>
    </citation>
    <scope>NUCLEOTIDE SEQUENCE [LARGE SCALE GENOMIC DNA]</scope>
    <source>
        <strain evidence="3 4">NA-134</strain>
    </source>
</reference>
<feature type="transmembrane region" description="Helical" evidence="1">
    <location>
        <begin position="92"/>
        <end position="113"/>
    </location>
</feature>
<protein>
    <recommendedName>
        <fullName evidence="2">DUF1648 domain-containing protein</fullName>
    </recommendedName>
</protein>
<dbReference type="HOGENOM" id="CLU_054762_1_0_11"/>
<feature type="domain" description="DUF1648" evidence="2">
    <location>
        <begin position="19"/>
        <end position="63"/>
    </location>
</feature>
<keyword evidence="1" id="KW-1133">Transmembrane helix</keyword>
<dbReference type="EMBL" id="CM001440">
    <property type="protein sequence ID" value="EHR59382.1"/>
    <property type="molecule type" value="Genomic_DNA"/>
</dbReference>
<dbReference type="InterPro" id="IPR012867">
    <property type="entry name" value="DUF1648"/>
</dbReference>
<keyword evidence="4" id="KW-1185">Reference proteome</keyword>
<evidence type="ECO:0000259" key="2">
    <source>
        <dbReference type="Pfam" id="PF07853"/>
    </source>
</evidence>
<name>H5XFL4_9PSEU</name>
<dbReference type="OrthoDB" id="4303577at2"/>
<sequence>MRSVPVRVVLATLGVPALLAVVAFALRGAWSDRVPEQVATHWGPSGAPDGATSLDALTTWTLVATLALAVVLTVVALVLLRTGRGSYPPLVGLASGLVVVPVAGLVTSVIATLDAPSWREASGPGLSIIVLVGVGVAAGVVSWLVAPDVPPKRSAVAVGSESAGLNPGERAAWVGTATNAGLAVLCVAVPPVVLVVVGALSGTTAAWSTYLVPLGIGVLAAVGTARVHVTVDATAVTIRMGALGYPRRTVPLAEITSASTESLTLLGGGGLGVRTNSSGDVAFKCRSGAALVLTLSSNRRVIATVDHPDEAAGLVNDLVRRAQNRAD</sequence>
<dbReference type="eggNOG" id="ENOG5033VBA">
    <property type="taxonomic scope" value="Bacteria"/>
</dbReference>
<evidence type="ECO:0000256" key="1">
    <source>
        <dbReference type="SAM" id="Phobius"/>
    </source>
</evidence>
<feature type="transmembrane region" description="Helical" evidence="1">
    <location>
        <begin position="180"/>
        <end position="201"/>
    </location>
</feature>
<feature type="transmembrane region" description="Helical" evidence="1">
    <location>
        <begin position="125"/>
        <end position="146"/>
    </location>
</feature>
<organism evidence="3 4">
    <name type="scientific">Saccharomonospora cyanea NA-134</name>
    <dbReference type="NCBI Taxonomy" id="882082"/>
    <lineage>
        <taxon>Bacteria</taxon>
        <taxon>Bacillati</taxon>
        <taxon>Actinomycetota</taxon>
        <taxon>Actinomycetes</taxon>
        <taxon>Pseudonocardiales</taxon>
        <taxon>Pseudonocardiaceae</taxon>
        <taxon>Saccharomonospora</taxon>
    </lineage>
</organism>
<evidence type="ECO:0000313" key="3">
    <source>
        <dbReference type="EMBL" id="EHR59382.1"/>
    </source>
</evidence>